<feature type="transmembrane region" description="Helical" evidence="6">
    <location>
        <begin position="202"/>
        <end position="223"/>
    </location>
</feature>
<dbReference type="InterPro" id="IPR036259">
    <property type="entry name" value="MFS_trans_sf"/>
</dbReference>
<gene>
    <name evidence="8" type="ORF">EX242_11920</name>
</gene>
<evidence type="ECO:0000313" key="9">
    <source>
        <dbReference type="Proteomes" id="UP000824410"/>
    </source>
</evidence>
<name>A0A8E3YMT5_PRORE</name>
<sequence>MTSNRNVLFLSAVIVYLVGTTEFMLSSIMSPLALAFEVSSEQIPWLISSYALAYTLTAPLIGYLSDRIDKRKILLTAILLLSLDSLAIIFSPNFSVAVIFRVIGGVASAALVPVIFSLIADVIKRENQAAAMGSVMMGMTVGIVTGPMLAGILVQYFSWYSPFILTSLCGLFAFSISWFILPSSKKNHTYPHSLSCLIQANILRLIIAKGLWNGVSVSIFLLSGEIIRQRTALETAEIGIIMGLFGIGLFIGNALVAKIAKYKLQDAAKLILILLGILVALVLFITGKLPLVGDCICLLFIGVALGVASPVSTSLLAKESTKNKGLVLSVSESINNLALLITIPAFSLLVTENNLSTLVLSVILIISSAIFLVMATLNLRVRKNRRYR</sequence>
<dbReference type="InterPro" id="IPR020846">
    <property type="entry name" value="MFS_dom"/>
</dbReference>
<keyword evidence="4 6" id="KW-1133">Transmembrane helix</keyword>
<dbReference type="GO" id="GO:0022857">
    <property type="term" value="F:transmembrane transporter activity"/>
    <property type="evidence" value="ECO:0007669"/>
    <property type="project" value="InterPro"/>
</dbReference>
<dbReference type="GO" id="GO:0005886">
    <property type="term" value="C:plasma membrane"/>
    <property type="evidence" value="ECO:0007669"/>
    <property type="project" value="UniProtKB-SubCell"/>
</dbReference>
<evidence type="ECO:0000313" key="8">
    <source>
        <dbReference type="EMBL" id="MBX6980964.1"/>
    </source>
</evidence>
<feature type="transmembrane region" description="Helical" evidence="6">
    <location>
        <begin position="291"/>
        <end position="313"/>
    </location>
</feature>
<comment type="subcellular location">
    <subcellularLocation>
        <location evidence="1">Cell membrane</location>
        <topology evidence="1">Multi-pass membrane protein</topology>
    </subcellularLocation>
</comment>
<comment type="caution">
    <text evidence="8">The sequence shown here is derived from an EMBL/GenBank/DDBJ whole genome shotgun (WGS) entry which is preliminary data.</text>
</comment>
<feature type="transmembrane region" description="Helical" evidence="6">
    <location>
        <begin position="358"/>
        <end position="379"/>
    </location>
</feature>
<evidence type="ECO:0000256" key="5">
    <source>
        <dbReference type="ARBA" id="ARBA00023136"/>
    </source>
</evidence>
<evidence type="ECO:0000256" key="6">
    <source>
        <dbReference type="SAM" id="Phobius"/>
    </source>
</evidence>
<feature type="domain" description="Major facilitator superfamily (MFS) profile" evidence="7">
    <location>
        <begin position="7"/>
        <end position="386"/>
    </location>
</feature>
<dbReference type="InterPro" id="IPR011701">
    <property type="entry name" value="MFS"/>
</dbReference>
<dbReference type="SUPFAM" id="SSF103473">
    <property type="entry name" value="MFS general substrate transporter"/>
    <property type="match status" value="1"/>
</dbReference>
<dbReference type="AlphaFoldDB" id="A0A8E3YMT5"/>
<feature type="transmembrane region" description="Helical" evidence="6">
    <location>
        <begin position="135"/>
        <end position="157"/>
    </location>
</feature>
<dbReference type="InterPro" id="IPR050189">
    <property type="entry name" value="MFS_Efflux_Transporters"/>
</dbReference>
<keyword evidence="3 6" id="KW-0812">Transmembrane</keyword>
<dbReference type="EMBL" id="SHDO01000010">
    <property type="protein sequence ID" value="MBX6980964.1"/>
    <property type="molecule type" value="Genomic_DNA"/>
</dbReference>
<keyword evidence="2" id="KW-1003">Cell membrane</keyword>
<accession>A0A8E3YMT5</accession>
<protein>
    <submittedName>
        <fullName evidence="8">MFS transporter</fullName>
    </submittedName>
</protein>
<dbReference type="PANTHER" id="PTHR43124">
    <property type="entry name" value="PURINE EFFLUX PUMP PBUE"/>
    <property type="match status" value="1"/>
</dbReference>
<feature type="transmembrane region" description="Helical" evidence="6">
    <location>
        <begin position="98"/>
        <end position="123"/>
    </location>
</feature>
<dbReference type="PANTHER" id="PTHR43124:SF3">
    <property type="entry name" value="CHLORAMPHENICOL EFFLUX PUMP RV0191"/>
    <property type="match status" value="1"/>
</dbReference>
<proteinExistence type="predicted"/>
<reference evidence="8" key="1">
    <citation type="submission" date="2019-02" db="EMBL/GenBank/DDBJ databases">
        <title>Genomic characterization of isolates from hospital effluents in KZN, South Africa.</title>
        <authorList>
            <person name="Ntshobeni N."/>
            <person name="Allam M."/>
            <person name="Ismail A."/>
            <person name="Amoako D."/>
            <person name="Essack S."/>
            <person name="Chenia H."/>
        </authorList>
    </citation>
    <scope>NUCLEOTIDE SEQUENCE</scope>
    <source>
        <strain evidence="8">AFE97_S1</strain>
    </source>
</reference>
<evidence type="ECO:0000259" key="7">
    <source>
        <dbReference type="PROSITE" id="PS50850"/>
    </source>
</evidence>
<dbReference type="InterPro" id="IPR001958">
    <property type="entry name" value="Tet-R_TetA/multi-R_MdtG-like"/>
</dbReference>
<feature type="transmembrane region" description="Helical" evidence="6">
    <location>
        <begin position="73"/>
        <end position="92"/>
    </location>
</feature>
<feature type="transmembrane region" description="Helical" evidence="6">
    <location>
        <begin position="325"/>
        <end position="346"/>
    </location>
</feature>
<evidence type="ECO:0000256" key="4">
    <source>
        <dbReference type="ARBA" id="ARBA00022989"/>
    </source>
</evidence>
<organism evidence="8 9">
    <name type="scientific">Providencia rettgeri</name>
    <dbReference type="NCBI Taxonomy" id="587"/>
    <lineage>
        <taxon>Bacteria</taxon>
        <taxon>Pseudomonadati</taxon>
        <taxon>Pseudomonadota</taxon>
        <taxon>Gammaproteobacteria</taxon>
        <taxon>Enterobacterales</taxon>
        <taxon>Morganellaceae</taxon>
        <taxon>Providencia</taxon>
    </lineage>
</organism>
<evidence type="ECO:0000256" key="1">
    <source>
        <dbReference type="ARBA" id="ARBA00004651"/>
    </source>
</evidence>
<feature type="transmembrane region" description="Helical" evidence="6">
    <location>
        <begin position="235"/>
        <end position="255"/>
    </location>
</feature>
<evidence type="ECO:0000256" key="2">
    <source>
        <dbReference type="ARBA" id="ARBA00022475"/>
    </source>
</evidence>
<dbReference type="PROSITE" id="PS50850">
    <property type="entry name" value="MFS"/>
    <property type="match status" value="1"/>
</dbReference>
<dbReference type="Pfam" id="PF07690">
    <property type="entry name" value="MFS_1"/>
    <property type="match status" value="1"/>
</dbReference>
<feature type="transmembrane region" description="Helical" evidence="6">
    <location>
        <begin position="45"/>
        <end position="64"/>
    </location>
</feature>
<dbReference type="RefSeq" id="WP_129465911.1">
    <property type="nucleotide sequence ID" value="NZ_ABFCQQ020000010.1"/>
</dbReference>
<dbReference type="Proteomes" id="UP000824410">
    <property type="component" value="Unassembled WGS sequence"/>
</dbReference>
<dbReference type="PRINTS" id="PR01035">
    <property type="entry name" value="TCRTETA"/>
</dbReference>
<evidence type="ECO:0000256" key="3">
    <source>
        <dbReference type="ARBA" id="ARBA00022692"/>
    </source>
</evidence>
<feature type="transmembrane region" description="Helical" evidence="6">
    <location>
        <begin position="267"/>
        <end position="285"/>
    </location>
</feature>
<dbReference type="Gene3D" id="1.20.1250.20">
    <property type="entry name" value="MFS general substrate transporter like domains"/>
    <property type="match status" value="1"/>
</dbReference>
<keyword evidence="5 6" id="KW-0472">Membrane</keyword>
<feature type="transmembrane region" description="Helical" evidence="6">
    <location>
        <begin position="163"/>
        <end position="181"/>
    </location>
</feature>